<dbReference type="InterPro" id="IPR051170">
    <property type="entry name" value="Neural/epithelial_adhesion"/>
</dbReference>
<feature type="domain" description="Ig-like" evidence="15">
    <location>
        <begin position="101"/>
        <end position="185"/>
    </location>
</feature>
<evidence type="ECO:0000313" key="18">
    <source>
        <dbReference type="Proteomes" id="UP001075354"/>
    </source>
</evidence>
<feature type="domain" description="Ig-like" evidence="15">
    <location>
        <begin position="7"/>
        <end position="96"/>
    </location>
</feature>
<evidence type="ECO:0000256" key="3">
    <source>
        <dbReference type="ARBA" id="ARBA00022475"/>
    </source>
</evidence>
<evidence type="ECO:0000256" key="13">
    <source>
        <dbReference type="SAM" id="MobiDB-lite"/>
    </source>
</evidence>
<dbReference type="EMBL" id="JAPTSV010000003">
    <property type="protein sequence ID" value="KAJ1529174.1"/>
    <property type="molecule type" value="Genomic_DNA"/>
</dbReference>
<dbReference type="Gene3D" id="2.60.40.10">
    <property type="entry name" value="Immunoglobulins"/>
    <property type="match status" value="7"/>
</dbReference>
<evidence type="ECO:0000256" key="4">
    <source>
        <dbReference type="ARBA" id="ARBA00022692"/>
    </source>
</evidence>
<keyword evidence="11" id="KW-0325">Glycoprotein</keyword>
<name>A0AAV7XRX9_9NEOP</name>
<dbReference type="FunFam" id="2.60.40.10:FF:000930">
    <property type="entry name" value="immunoglobulin superfamily DCC subclass member 3"/>
    <property type="match status" value="1"/>
</dbReference>
<feature type="domain" description="Fibronectin type-III" evidence="16">
    <location>
        <begin position="400"/>
        <end position="498"/>
    </location>
</feature>
<dbReference type="InterPro" id="IPR007110">
    <property type="entry name" value="Ig-like_dom"/>
</dbReference>
<evidence type="ECO:0000259" key="15">
    <source>
        <dbReference type="PROSITE" id="PS50835"/>
    </source>
</evidence>
<keyword evidence="4 14" id="KW-0812">Transmembrane</keyword>
<dbReference type="InterPro" id="IPR013106">
    <property type="entry name" value="Ig_V-set"/>
</dbReference>
<dbReference type="GO" id="GO:0005886">
    <property type="term" value="C:plasma membrane"/>
    <property type="evidence" value="ECO:0007669"/>
    <property type="project" value="UniProtKB-SubCell"/>
</dbReference>
<dbReference type="InterPro" id="IPR003599">
    <property type="entry name" value="Ig_sub"/>
</dbReference>
<evidence type="ECO:0000256" key="7">
    <source>
        <dbReference type="ARBA" id="ARBA00022889"/>
    </source>
</evidence>
<keyword evidence="5" id="KW-0732">Signal</keyword>
<dbReference type="FunFam" id="2.60.40.10:FF:000008">
    <property type="entry name" value="roundabout homolog 2 isoform X2"/>
    <property type="match status" value="2"/>
</dbReference>
<dbReference type="CDD" id="cd00063">
    <property type="entry name" value="FN3"/>
    <property type="match status" value="3"/>
</dbReference>
<feature type="domain" description="Fibronectin type-III" evidence="16">
    <location>
        <begin position="625"/>
        <end position="719"/>
    </location>
</feature>
<dbReference type="InterPro" id="IPR003598">
    <property type="entry name" value="Ig_sub2"/>
</dbReference>
<evidence type="ECO:0000256" key="2">
    <source>
        <dbReference type="ARBA" id="ARBA00004236"/>
    </source>
</evidence>
<keyword evidence="18" id="KW-1185">Reference proteome</keyword>
<feature type="compositionally biased region" description="Polar residues" evidence="13">
    <location>
        <begin position="1008"/>
        <end position="1029"/>
    </location>
</feature>
<feature type="domain" description="Ig-like" evidence="15">
    <location>
        <begin position="283"/>
        <end position="380"/>
    </location>
</feature>
<comment type="subcellular location">
    <subcellularLocation>
        <location evidence="2">Cell membrane</location>
    </subcellularLocation>
    <subcellularLocation>
        <location evidence="1">Membrane</location>
        <topology evidence="1">Single-pass membrane protein</topology>
    </subcellularLocation>
</comment>
<dbReference type="GO" id="GO:0030154">
    <property type="term" value="P:cell differentiation"/>
    <property type="evidence" value="ECO:0007669"/>
    <property type="project" value="UniProtKB-ARBA"/>
</dbReference>
<keyword evidence="3" id="KW-1003">Cell membrane</keyword>
<proteinExistence type="predicted"/>
<dbReference type="SUPFAM" id="SSF49265">
    <property type="entry name" value="Fibronectin type III"/>
    <property type="match status" value="2"/>
</dbReference>
<organism evidence="17 18">
    <name type="scientific">Megalurothrips usitatus</name>
    <name type="common">bean blossom thrips</name>
    <dbReference type="NCBI Taxonomy" id="439358"/>
    <lineage>
        <taxon>Eukaryota</taxon>
        <taxon>Metazoa</taxon>
        <taxon>Ecdysozoa</taxon>
        <taxon>Arthropoda</taxon>
        <taxon>Hexapoda</taxon>
        <taxon>Insecta</taxon>
        <taxon>Pterygota</taxon>
        <taxon>Neoptera</taxon>
        <taxon>Paraneoptera</taxon>
        <taxon>Thysanoptera</taxon>
        <taxon>Terebrantia</taxon>
        <taxon>Thripoidea</taxon>
        <taxon>Thripidae</taxon>
        <taxon>Megalurothrips</taxon>
    </lineage>
</organism>
<gene>
    <name evidence="17" type="ORF">ONE63_005982</name>
</gene>
<dbReference type="PANTHER" id="PTHR12231">
    <property type="entry name" value="CTX-RELATED TYPE I TRANSMEMBRANE PROTEIN"/>
    <property type="match status" value="1"/>
</dbReference>
<protein>
    <recommendedName>
        <fullName evidence="19">Roundabout homolog 2-like</fullName>
    </recommendedName>
</protein>
<dbReference type="InterPro" id="IPR003961">
    <property type="entry name" value="FN3_dom"/>
</dbReference>
<keyword evidence="12" id="KW-0393">Immunoglobulin domain</keyword>
<dbReference type="Pfam" id="PF13927">
    <property type="entry name" value="Ig_3"/>
    <property type="match status" value="2"/>
</dbReference>
<evidence type="ECO:0000256" key="10">
    <source>
        <dbReference type="ARBA" id="ARBA00023157"/>
    </source>
</evidence>
<dbReference type="InterPro" id="IPR036179">
    <property type="entry name" value="Ig-like_dom_sf"/>
</dbReference>
<dbReference type="FunFam" id="2.60.40.10:FF:000005">
    <property type="entry name" value="Neuronal cell adhesion molecule"/>
    <property type="match status" value="1"/>
</dbReference>
<dbReference type="SUPFAM" id="SSF48726">
    <property type="entry name" value="Immunoglobulin"/>
    <property type="match status" value="4"/>
</dbReference>
<dbReference type="GO" id="GO:0009653">
    <property type="term" value="P:anatomical structure morphogenesis"/>
    <property type="evidence" value="ECO:0007669"/>
    <property type="project" value="UniProtKB-ARBA"/>
</dbReference>
<feature type="compositionally biased region" description="Low complexity" evidence="13">
    <location>
        <begin position="974"/>
        <end position="1007"/>
    </location>
</feature>
<dbReference type="SMART" id="SM00408">
    <property type="entry name" value="IGc2"/>
    <property type="match status" value="4"/>
</dbReference>
<dbReference type="Proteomes" id="UP001075354">
    <property type="component" value="Chromosome 3"/>
</dbReference>
<feature type="domain" description="Ig-like" evidence="15">
    <location>
        <begin position="190"/>
        <end position="280"/>
    </location>
</feature>
<dbReference type="PROSITE" id="PS50853">
    <property type="entry name" value="FN3"/>
    <property type="match status" value="3"/>
</dbReference>
<evidence type="ECO:0000313" key="17">
    <source>
        <dbReference type="EMBL" id="KAJ1529174.1"/>
    </source>
</evidence>
<keyword evidence="8 14" id="KW-1133">Transmembrane helix</keyword>
<keyword evidence="9 14" id="KW-0472">Membrane</keyword>
<dbReference type="SMART" id="SM00060">
    <property type="entry name" value="FN3"/>
    <property type="match status" value="3"/>
</dbReference>
<dbReference type="GO" id="GO:0007399">
    <property type="term" value="P:nervous system development"/>
    <property type="evidence" value="ECO:0007669"/>
    <property type="project" value="UniProtKB-ARBA"/>
</dbReference>
<keyword evidence="7" id="KW-0130">Cell adhesion</keyword>
<dbReference type="SMART" id="SM00406">
    <property type="entry name" value="IGv"/>
    <property type="match status" value="3"/>
</dbReference>
<dbReference type="InterPro" id="IPR013783">
    <property type="entry name" value="Ig-like_fold"/>
</dbReference>
<dbReference type="PANTHER" id="PTHR12231:SF246">
    <property type="entry name" value="ROUNDABOUT 1, ISOFORM A-RELATED"/>
    <property type="match status" value="1"/>
</dbReference>
<keyword evidence="10" id="KW-1015">Disulfide bond</keyword>
<dbReference type="FunFam" id="2.60.40.10:FF:001167">
    <property type="entry name" value="Roundabout 2, isoform B"/>
    <property type="match status" value="1"/>
</dbReference>
<evidence type="ECO:0000256" key="1">
    <source>
        <dbReference type="ARBA" id="ARBA00004167"/>
    </source>
</evidence>
<dbReference type="Pfam" id="PF07679">
    <property type="entry name" value="I-set"/>
    <property type="match status" value="2"/>
</dbReference>
<sequence length="1149" mass="122281">MFTVLRDEFRAQPRDTRVAAGETALLECGPPKGQPEPSLTWRRDGQDLDLDSNRRYRVVEGGNLLISSVTQSDEGKYKCVAQNVAGVRESVSANLDVHVKPYFLHTPTDVTALVGQSVELECAAAGEPTPTILWRRGDGHMPIPRAHLLDNKALRIEHVTSEDVGTYICEAENDVGSDSAKVVLTVHSAPYFTVRPSDMRVPLGSSVSFPCSAEGTPSPSVFWSREGSRVLMFPGTVHGDVLISAEGTLSMKSVSREDSGFFVCSALSVAGSATERALLEVLPLQQVPPPIIQLGPGNQTLPVLGVAVLPCQAAAPSGSEAAPQISWLKDGSPLIPSGSRVAMSSRGSLSVKNLQLSDSGEYTCRASSSAGQSNWSAWLSVVDGLPEARRGPDPASLPSAPVKPIIVNATRDSLTVSWINPNPGRYDRSHLIGYMLDYFTGENQSIGWVRAAQGIKGEVLTVTGLIPDSSYVFIVRAESDDGVSLPSPVSDPGHTLSANADILPPYEGAAARSHLSSNVVNLRDAQPLSSTSVRLSWDVVSAREFIEGFYIRYRELSQSNDSTNGSTPVYDVVKISHSDATSYTLNDLKKDTPYEVFLAPFYKSIDGQPSNFKVVNTLEDAPSAPPEHIQVGILNVTSAFVRWTPPPADSHHGTIAGYKIQISSPQGKLLAQMTLNATNMSVLLNNLTVGAEYMTRVAAFTKAGLGPYSIGTPLVMNPSSLHTFTTRSRATNDASSIVRETWFAVVMGVLALLLAAGFAGMVYMKRRQTAGKELGHLKVPVVNANDMAGLGLLSGKETLWIDRGWRAAAGKGVPVTPPLGSEYAEVDAACALSSFYRQPPMTSTSDQTEASDPTPYATTMLLSQLPGQRPDHLESANGTQDPYASGSLLYQRKSPLSPGAPSTIDGSYSEELQLAHDRRPTHPHVHPHLHAQPPHWSDILPPPPEQPPPPPGLGPSTLSPQSSRRGPGPGLGPGHSHTMGRSGSSASRSCGTSGSVSGSLSASTSNGRTCSWQRSRCPHPQTNSEGQNHFHSEPPQQRPPPVPRYPTGYDPQTVGSAPISEDRGCQSSLISLLPDNSGTGANVGCNALADYGLAADCLLSGCRSDYSSDHSNGRPQSMASDTCCSCSDSSCMYAEVGPNNNSHNVSDPR</sequence>
<dbReference type="GO" id="GO:0098609">
    <property type="term" value="P:cell-cell adhesion"/>
    <property type="evidence" value="ECO:0007669"/>
    <property type="project" value="UniProtKB-ARBA"/>
</dbReference>
<feature type="domain" description="Fibronectin type-III" evidence="16">
    <location>
        <begin position="518"/>
        <end position="620"/>
    </location>
</feature>
<comment type="caution">
    <text evidence="17">The sequence shown here is derived from an EMBL/GenBank/DDBJ whole genome shotgun (WGS) entry which is preliminary data.</text>
</comment>
<feature type="transmembrane region" description="Helical" evidence="14">
    <location>
        <begin position="742"/>
        <end position="764"/>
    </location>
</feature>
<dbReference type="AlphaFoldDB" id="A0AAV7XRX9"/>
<evidence type="ECO:0000259" key="16">
    <source>
        <dbReference type="PROSITE" id="PS50853"/>
    </source>
</evidence>
<evidence type="ECO:0000256" key="9">
    <source>
        <dbReference type="ARBA" id="ARBA00023136"/>
    </source>
</evidence>
<feature type="region of interest" description="Disordered" evidence="13">
    <location>
        <begin position="867"/>
        <end position="906"/>
    </location>
</feature>
<keyword evidence="6" id="KW-0677">Repeat</keyword>
<dbReference type="InterPro" id="IPR013098">
    <property type="entry name" value="Ig_I-set"/>
</dbReference>
<feature type="region of interest" description="Disordered" evidence="13">
    <location>
        <begin position="919"/>
        <end position="1049"/>
    </location>
</feature>
<feature type="compositionally biased region" description="Low complexity" evidence="13">
    <location>
        <begin position="954"/>
        <end position="966"/>
    </location>
</feature>
<evidence type="ECO:0000256" key="11">
    <source>
        <dbReference type="ARBA" id="ARBA00023180"/>
    </source>
</evidence>
<evidence type="ECO:0008006" key="19">
    <source>
        <dbReference type="Google" id="ProtNLM"/>
    </source>
</evidence>
<reference evidence="17" key="1">
    <citation type="submission" date="2022-12" db="EMBL/GenBank/DDBJ databases">
        <title>Chromosome-level genome assembly of the bean flower thrips Megalurothrips usitatus.</title>
        <authorList>
            <person name="Ma L."/>
            <person name="Liu Q."/>
            <person name="Li H."/>
            <person name="Cai W."/>
        </authorList>
    </citation>
    <scope>NUCLEOTIDE SEQUENCE</scope>
    <source>
        <strain evidence="17">Cailab_2022a</strain>
    </source>
</reference>
<evidence type="ECO:0000256" key="14">
    <source>
        <dbReference type="SAM" id="Phobius"/>
    </source>
</evidence>
<evidence type="ECO:0000256" key="6">
    <source>
        <dbReference type="ARBA" id="ARBA00022737"/>
    </source>
</evidence>
<evidence type="ECO:0000256" key="12">
    <source>
        <dbReference type="ARBA" id="ARBA00023319"/>
    </source>
</evidence>
<evidence type="ECO:0000256" key="8">
    <source>
        <dbReference type="ARBA" id="ARBA00022989"/>
    </source>
</evidence>
<accession>A0AAV7XRX9</accession>
<dbReference type="SMART" id="SM00409">
    <property type="entry name" value="IG"/>
    <property type="match status" value="4"/>
</dbReference>
<evidence type="ECO:0000256" key="5">
    <source>
        <dbReference type="ARBA" id="ARBA00022729"/>
    </source>
</evidence>
<dbReference type="InterPro" id="IPR036116">
    <property type="entry name" value="FN3_sf"/>
</dbReference>
<dbReference type="Pfam" id="PF00041">
    <property type="entry name" value="fn3"/>
    <property type="match status" value="3"/>
</dbReference>
<dbReference type="PROSITE" id="PS50835">
    <property type="entry name" value="IG_LIKE"/>
    <property type="match status" value="4"/>
</dbReference>
<dbReference type="GO" id="GO:0043005">
    <property type="term" value="C:neuron projection"/>
    <property type="evidence" value="ECO:0007669"/>
    <property type="project" value="TreeGrafter"/>
</dbReference>
<feature type="compositionally biased region" description="Pro residues" evidence="13">
    <location>
        <begin position="940"/>
        <end position="953"/>
    </location>
</feature>
<dbReference type="FunFam" id="2.60.40.10:FF:000028">
    <property type="entry name" value="Neuronal cell adhesion molecule"/>
    <property type="match status" value="1"/>
</dbReference>